<dbReference type="AlphaFoldDB" id="A0AAV2TSZ2"/>
<protein>
    <recommendedName>
        <fullName evidence="2">DnaJ homolog subfamily B member 9</fullName>
    </recommendedName>
    <alternativeName>
        <fullName evidence="3">Endoplasmic reticulum DNA J domain-containing protein 4</fullName>
    </alternativeName>
</protein>
<evidence type="ECO:0000256" key="2">
    <source>
        <dbReference type="ARBA" id="ARBA00040158"/>
    </source>
</evidence>
<dbReference type="PANTHER" id="PTHR44360">
    <property type="entry name" value="DNAJ HOMOLOG SUBFAMILY B MEMBER 9"/>
    <property type="match status" value="1"/>
</dbReference>
<dbReference type="Proteomes" id="UP001497525">
    <property type="component" value="Unassembled WGS sequence"/>
</dbReference>
<dbReference type="InterPro" id="IPR051948">
    <property type="entry name" value="Hsp70_co-chaperone_J-domain"/>
</dbReference>
<dbReference type="PRINTS" id="PR00625">
    <property type="entry name" value="JDOMAIN"/>
</dbReference>
<proteinExistence type="predicted"/>
<organism evidence="8 9">
    <name type="scientific">Calicophoron daubneyi</name>
    <name type="common">Rumen fluke</name>
    <name type="synonym">Paramphistomum daubneyi</name>
    <dbReference type="NCBI Taxonomy" id="300641"/>
    <lineage>
        <taxon>Eukaryota</taxon>
        <taxon>Metazoa</taxon>
        <taxon>Spiralia</taxon>
        <taxon>Lophotrochozoa</taxon>
        <taxon>Platyhelminthes</taxon>
        <taxon>Trematoda</taxon>
        <taxon>Digenea</taxon>
        <taxon>Plagiorchiida</taxon>
        <taxon>Pronocephalata</taxon>
        <taxon>Paramphistomoidea</taxon>
        <taxon>Paramphistomidae</taxon>
        <taxon>Calicophoron</taxon>
    </lineage>
</organism>
<dbReference type="PROSITE" id="PS00636">
    <property type="entry name" value="DNAJ_1"/>
    <property type="match status" value="1"/>
</dbReference>
<evidence type="ECO:0000256" key="5">
    <source>
        <dbReference type="ARBA" id="ARBA00046365"/>
    </source>
</evidence>
<comment type="caution">
    <text evidence="8">The sequence shown here is derived from an EMBL/GenBank/DDBJ whole genome shotgun (WGS) entry which is preliminary data.</text>
</comment>
<dbReference type="SMART" id="SM00271">
    <property type="entry name" value="DnaJ"/>
    <property type="match status" value="1"/>
</dbReference>
<dbReference type="GO" id="GO:0036503">
    <property type="term" value="P:ERAD pathway"/>
    <property type="evidence" value="ECO:0007669"/>
    <property type="project" value="TreeGrafter"/>
</dbReference>
<dbReference type="GO" id="GO:0005783">
    <property type="term" value="C:endoplasmic reticulum"/>
    <property type="evidence" value="ECO:0007669"/>
    <property type="project" value="TreeGrafter"/>
</dbReference>
<feature type="signal peptide" evidence="6">
    <location>
        <begin position="1"/>
        <end position="24"/>
    </location>
</feature>
<dbReference type="Pfam" id="PF00226">
    <property type="entry name" value="DnaJ"/>
    <property type="match status" value="1"/>
</dbReference>
<name>A0AAV2TSZ2_CALDB</name>
<keyword evidence="1" id="KW-0143">Chaperone</keyword>
<dbReference type="Gene3D" id="1.10.287.110">
    <property type="entry name" value="DnaJ domain"/>
    <property type="match status" value="1"/>
</dbReference>
<dbReference type="PANTHER" id="PTHR44360:SF1">
    <property type="entry name" value="DNAJ HOMOLOG SUBFAMILY B MEMBER 9"/>
    <property type="match status" value="1"/>
</dbReference>
<keyword evidence="6" id="KW-0732">Signal</keyword>
<evidence type="ECO:0000259" key="7">
    <source>
        <dbReference type="PROSITE" id="PS50076"/>
    </source>
</evidence>
<comment type="subunit">
    <text evidence="5">Interacts with HSPA5/BiP; interaction is direct. Interacts with ERN1/IRE1 (via the luminal region). Interacts with DERL1.</text>
</comment>
<evidence type="ECO:0000256" key="4">
    <source>
        <dbReference type="ARBA" id="ARBA00045428"/>
    </source>
</evidence>
<evidence type="ECO:0000256" key="1">
    <source>
        <dbReference type="ARBA" id="ARBA00023186"/>
    </source>
</evidence>
<feature type="domain" description="J" evidence="7">
    <location>
        <begin position="27"/>
        <end position="91"/>
    </location>
</feature>
<gene>
    <name evidence="8" type="ORF">CDAUBV1_LOCUS14123</name>
</gene>
<reference evidence="8" key="1">
    <citation type="submission" date="2024-06" db="EMBL/GenBank/DDBJ databases">
        <authorList>
            <person name="Liu X."/>
            <person name="Lenzi L."/>
            <person name="Haldenby T S."/>
            <person name="Uol C."/>
        </authorList>
    </citation>
    <scope>NUCLEOTIDE SEQUENCE</scope>
</reference>
<evidence type="ECO:0000256" key="3">
    <source>
        <dbReference type="ARBA" id="ARBA00041533"/>
    </source>
</evidence>
<feature type="chain" id="PRO_5043562118" description="DnaJ homolog subfamily B member 9" evidence="6">
    <location>
        <begin position="25"/>
        <end position="188"/>
    </location>
</feature>
<evidence type="ECO:0000256" key="6">
    <source>
        <dbReference type="SAM" id="SignalP"/>
    </source>
</evidence>
<dbReference type="EMBL" id="CAXLJL010000589">
    <property type="protein sequence ID" value="CAL5139076.1"/>
    <property type="molecule type" value="Genomic_DNA"/>
</dbReference>
<dbReference type="InterPro" id="IPR018253">
    <property type="entry name" value="DnaJ_domain_CS"/>
</dbReference>
<accession>A0AAV2TSZ2</accession>
<dbReference type="GO" id="GO:0051787">
    <property type="term" value="F:misfolded protein binding"/>
    <property type="evidence" value="ECO:0007669"/>
    <property type="project" value="TreeGrafter"/>
</dbReference>
<comment type="function">
    <text evidence="4">Co-chaperone for Hsp70 protein HSPA5/BiP that acts as a key repressor of the ERN1/IRE1-mediated unfolded protein response (UPR). J domain-containing co-chaperones stimulate the ATPase activity of Hsp70 proteins and are required for efficient substrate recognition by Hsp70 proteins. In the unstressed endoplasmic reticulum, interacts with the luminal region of ERN1/IRE1 and selectively recruits HSPA5/BiP: HSPA5/BiP disrupts the dimerization of the active ERN1/IRE1 luminal region, thereby inactivating ERN1/IRE1. Also involved in endoplasmic reticulum-associated degradation (ERAD) of misfolded proteins. Required for survival of B-cell progenitors and normal antibody production.</text>
</comment>
<evidence type="ECO:0000313" key="9">
    <source>
        <dbReference type="Proteomes" id="UP001497525"/>
    </source>
</evidence>
<dbReference type="InterPro" id="IPR036869">
    <property type="entry name" value="J_dom_sf"/>
</dbReference>
<dbReference type="InterPro" id="IPR001623">
    <property type="entry name" value="DnaJ_domain"/>
</dbReference>
<sequence>MTSPRWCLFSLALFLFLSLTVTWALKDYYKILGVPKTATKKDIKKAYRNLALQLHPDKNKSPDAEAKFVEVSEAYSVLSDDEKRRRYDQGGETFTGGEPFFSREDFFKQFDVFQTHRGERSHGFSFFDDLFDDDDSVFAGAFSSAFGHFGSGNSFASEFHTSSSGSGRTCRTTTIRKGNSIMTETHCS</sequence>
<dbReference type="GO" id="GO:0051087">
    <property type="term" value="F:protein-folding chaperone binding"/>
    <property type="evidence" value="ECO:0007669"/>
    <property type="project" value="TreeGrafter"/>
</dbReference>
<dbReference type="PROSITE" id="PS50076">
    <property type="entry name" value="DNAJ_2"/>
    <property type="match status" value="1"/>
</dbReference>
<evidence type="ECO:0000313" key="8">
    <source>
        <dbReference type="EMBL" id="CAL5139076.1"/>
    </source>
</evidence>
<dbReference type="CDD" id="cd06257">
    <property type="entry name" value="DnaJ"/>
    <property type="match status" value="1"/>
</dbReference>
<dbReference type="SUPFAM" id="SSF46565">
    <property type="entry name" value="Chaperone J-domain"/>
    <property type="match status" value="1"/>
</dbReference>